<name>A0A6J5ME49_9CAUD</name>
<gene>
    <name evidence="2" type="ORF">UFOVP453_44</name>
</gene>
<proteinExistence type="predicted"/>
<organism evidence="2">
    <name type="scientific">uncultured Caudovirales phage</name>
    <dbReference type="NCBI Taxonomy" id="2100421"/>
    <lineage>
        <taxon>Viruses</taxon>
        <taxon>Duplodnaviria</taxon>
        <taxon>Heunggongvirae</taxon>
        <taxon>Uroviricota</taxon>
        <taxon>Caudoviricetes</taxon>
        <taxon>Peduoviridae</taxon>
        <taxon>Maltschvirus</taxon>
        <taxon>Maltschvirus maltsch</taxon>
    </lineage>
</organism>
<feature type="region of interest" description="Disordered" evidence="1">
    <location>
        <begin position="1"/>
        <end position="42"/>
    </location>
</feature>
<dbReference type="EMBL" id="LR796426">
    <property type="protein sequence ID" value="CAB4144542.1"/>
    <property type="molecule type" value="Genomic_DNA"/>
</dbReference>
<evidence type="ECO:0000313" key="2">
    <source>
        <dbReference type="EMBL" id="CAB4144542.1"/>
    </source>
</evidence>
<evidence type="ECO:0000256" key="1">
    <source>
        <dbReference type="SAM" id="MobiDB-lite"/>
    </source>
</evidence>
<feature type="compositionally biased region" description="Polar residues" evidence="1">
    <location>
        <begin position="1"/>
        <end position="15"/>
    </location>
</feature>
<protein>
    <submittedName>
        <fullName evidence="2">Uncharacterized protein</fullName>
    </submittedName>
</protein>
<accession>A0A6J5ME49</accession>
<reference evidence="2" key="1">
    <citation type="submission" date="2020-04" db="EMBL/GenBank/DDBJ databases">
        <authorList>
            <person name="Chiriac C."/>
            <person name="Salcher M."/>
            <person name="Ghai R."/>
            <person name="Kavagutti S V."/>
        </authorList>
    </citation>
    <scope>NUCLEOTIDE SEQUENCE</scope>
</reference>
<sequence>MPLKKGSSQKTISENIRTEIKHGKSQKQAVAIALSQAKKGKK</sequence>